<protein>
    <submittedName>
        <fullName evidence="1">Uncharacterized protein</fullName>
    </submittedName>
</protein>
<accession>B8FYX2</accession>
<organism evidence="1 2">
    <name type="scientific">Desulfitobacterium hafniense (strain DSM 10664 / DCB-2)</name>
    <dbReference type="NCBI Taxonomy" id="272564"/>
    <lineage>
        <taxon>Bacteria</taxon>
        <taxon>Bacillati</taxon>
        <taxon>Bacillota</taxon>
        <taxon>Clostridia</taxon>
        <taxon>Eubacteriales</taxon>
        <taxon>Desulfitobacteriaceae</taxon>
        <taxon>Desulfitobacterium</taxon>
    </lineage>
</organism>
<proteinExistence type="predicted"/>
<gene>
    <name evidence="1" type="ordered locus">Dhaf_4729</name>
</gene>
<sequence>MCCLSIDEPGHEKGQKNAKEGLCKTLFGKIQGEVGEVVKVISNEIKDWVLKSPLLLLRSGGR</sequence>
<reference evidence="1 2" key="1">
    <citation type="journal article" date="2012" name="BMC Microbiol.">
        <title>Genome sequence of Desulfitobacterium hafniense DCB-2, a Gram-positive anaerobe capable of dehalogenation and metal reduction.</title>
        <authorList>
            <person name="Kim S.H."/>
            <person name="Harzman C."/>
            <person name="Davis J.K."/>
            <person name="Hutcheson R."/>
            <person name="Broderick J.B."/>
            <person name="Marsh T.L."/>
            <person name="Tiedje J.M."/>
        </authorList>
    </citation>
    <scope>NUCLEOTIDE SEQUENCE [LARGE SCALE GENOMIC DNA]</scope>
    <source>
        <strain evidence="2">DSM 10664 / DCB-2</strain>
    </source>
</reference>
<evidence type="ECO:0000313" key="1">
    <source>
        <dbReference type="EMBL" id="ACL22724.1"/>
    </source>
</evidence>
<dbReference type="KEGG" id="dhd:Dhaf_4729"/>
<name>B8FYX2_DESHD</name>
<dbReference type="AlphaFoldDB" id="B8FYX2"/>
<evidence type="ECO:0000313" key="2">
    <source>
        <dbReference type="Proteomes" id="UP000007726"/>
    </source>
</evidence>
<dbReference type="HOGENOM" id="CLU_2896729_0_0_9"/>
<dbReference type="EMBL" id="CP001336">
    <property type="protein sequence ID" value="ACL22724.1"/>
    <property type="molecule type" value="Genomic_DNA"/>
</dbReference>
<dbReference type="Proteomes" id="UP000007726">
    <property type="component" value="Chromosome"/>
</dbReference>